<keyword evidence="3" id="KW-1185">Reference proteome</keyword>
<reference evidence="2" key="1">
    <citation type="journal article" date="2014" name="Int. J. Syst. Evol. Microbiol.">
        <title>Complete genome sequence of Corynebacterium casei LMG S-19264T (=DSM 44701T), isolated from a smear-ripened cheese.</title>
        <authorList>
            <consortium name="US DOE Joint Genome Institute (JGI-PGF)"/>
            <person name="Walter F."/>
            <person name="Albersmeier A."/>
            <person name="Kalinowski J."/>
            <person name="Ruckert C."/>
        </authorList>
    </citation>
    <scope>NUCLEOTIDE SEQUENCE</scope>
    <source>
        <strain evidence="2">JCM 5016</strain>
    </source>
</reference>
<comment type="caution">
    <text evidence="2">The sequence shown here is derived from an EMBL/GenBank/DDBJ whole genome shotgun (WGS) entry which is preliminary data.</text>
</comment>
<gene>
    <name evidence="2" type="ORF">GCM10010389_32280</name>
</gene>
<dbReference type="EMBL" id="BMWH01000011">
    <property type="protein sequence ID" value="GGZ91286.1"/>
    <property type="molecule type" value="Genomic_DNA"/>
</dbReference>
<protein>
    <submittedName>
        <fullName evidence="2">Uncharacterized protein</fullName>
    </submittedName>
</protein>
<organism evidence="2 3">
    <name type="scientific">Streptomyces echinoruber</name>
    <dbReference type="NCBI Taxonomy" id="68898"/>
    <lineage>
        <taxon>Bacteria</taxon>
        <taxon>Bacillati</taxon>
        <taxon>Actinomycetota</taxon>
        <taxon>Actinomycetes</taxon>
        <taxon>Kitasatosporales</taxon>
        <taxon>Streptomycetaceae</taxon>
        <taxon>Streptomyces</taxon>
    </lineage>
</organism>
<sequence length="93" mass="9640">MIDFKLAELDEGEQQRLDAAEPVGAGPGAAAPVRRCRTPRLQSGGRARLVPGLVTRETDKTAALPAVREAAAGMAARGGCRLLGNAAGFVSWL</sequence>
<proteinExistence type="predicted"/>
<evidence type="ECO:0000313" key="2">
    <source>
        <dbReference type="EMBL" id="GGZ91286.1"/>
    </source>
</evidence>
<feature type="compositionally biased region" description="Basic and acidic residues" evidence="1">
    <location>
        <begin position="1"/>
        <end position="19"/>
    </location>
</feature>
<dbReference type="Proteomes" id="UP000623010">
    <property type="component" value="Unassembled WGS sequence"/>
</dbReference>
<name>A0A918RBK1_9ACTN</name>
<evidence type="ECO:0000313" key="3">
    <source>
        <dbReference type="Proteomes" id="UP000623010"/>
    </source>
</evidence>
<evidence type="ECO:0000256" key="1">
    <source>
        <dbReference type="SAM" id="MobiDB-lite"/>
    </source>
</evidence>
<reference evidence="2" key="2">
    <citation type="submission" date="2020-09" db="EMBL/GenBank/DDBJ databases">
        <authorList>
            <person name="Sun Q."/>
            <person name="Ohkuma M."/>
        </authorList>
    </citation>
    <scope>NUCLEOTIDE SEQUENCE</scope>
    <source>
        <strain evidence="2">JCM 5016</strain>
    </source>
</reference>
<feature type="compositionally biased region" description="Low complexity" evidence="1">
    <location>
        <begin position="20"/>
        <end position="32"/>
    </location>
</feature>
<feature type="region of interest" description="Disordered" evidence="1">
    <location>
        <begin position="1"/>
        <end position="32"/>
    </location>
</feature>
<accession>A0A918RBK1</accession>
<dbReference type="AlphaFoldDB" id="A0A918RBK1"/>